<dbReference type="GO" id="GO:0005886">
    <property type="term" value="C:plasma membrane"/>
    <property type="evidence" value="ECO:0000318"/>
    <property type="project" value="GO_Central"/>
</dbReference>
<dbReference type="EMBL" id="PSQE01000004">
    <property type="protein sequence ID" value="RHN63869.1"/>
    <property type="molecule type" value="Genomic_DNA"/>
</dbReference>
<dbReference type="InterPro" id="IPR044839">
    <property type="entry name" value="NDR1-like"/>
</dbReference>
<dbReference type="Proteomes" id="UP000002051">
    <property type="component" value="Chromosome 4"/>
</dbReference>
<sequence>MTYIDFQLATCTHKYKHSSNAFVFHRPFFILLHPCAHHCPGSHPTFDGRLQYRHPNIPSRPGGSLNSLTVNGTQVTAKFNISVSVNNPTWFSRVYYNAVSVEVFYRGEALVLKKSCRPSFTTHRKSVINMTPSVHKSLDFGGPLSSKDGMVEFGLVVSSFIKYKNIFPSPWRSLKVVCNPLRFTVSSNDFNTSTSGILLEGLTCTSTW</sequence>
<keyword evidence="6" id="KW-1185">Reference proteome</keyword>
<proteinExistence type="predicted"/>
<evidence type="ECO:0000313" key="7">
    <source>
        <dbReference type="Proteomes" id="UP000265566"/>
    </source>
</evidence>
<reference evidence="4" key="5">
    <citation type="journal article" date="2018" name="Nat. Plants">
        <title>Whole-genome landscape of Medicago truncatula symbiotic genes.</title>
        <authorList>
            <person name="Pecrix Y."/>
            <person name="Gamas P."/>
            <person name="Carrere S."/>
        </authorList>
    </citation>
    <scope>NUCLEOTIDE SEQUENCE</scope>
    <source>
        <tissue evidence="4">Leaves</tissue>
    </source>
</reference>
<dbReference type="PANTHER" id="PTHR31415">
    <property type="entry name" value="OS05G0367900 PROTEIN"/>
    <property type="match status" value="1"/>
</dbReference>
<evidence type="ECO:0000313" key="3">
    <source>
        <dbReference type="EMBL" id="AES91413.1"/>
    </source>
</evidence>
<reference evidence="3 6" key="2">
    <citation type="journal article" date="2014" name="BMC Genomics">
        <title>An improved genome release (version Mt4.0) for the model legume Medicago truncatula.</title>
        <authorList>
            <person name="Tang H."/>
            <person name="Krishnakumar V."/>
            <person name="Bidwell S."/>
            <person name="Rosen B."/>
            <person name="Chan A."/>
            <person name="Zhou S."/>
            <person name="Gentzbittel L."/>
            <person name="Childs K.L."/>
            <person name="Yandell M."/>
            <person name="Gundlach H."/>
            <person name="Mayer K.F."/>
            <person name="Schwartz D.C."/>
            <person name="Town C.D."/>
        </authorList>
    </citation>
    <scope>GENOME REANNOTATION</scope>
    <source>
        <strain evidence="5 6">cv. Jemalong A17</strain>
    </source>
</reference>
<dbReference type="EnsemblPlants" id="AES91413">
    <property type="protein sequence ID" value="AES91413"/>
    <property type="gene ID" value="MTR_4g113220"/>
</dbReference>
<dbReference type="Gramene" id="rna26624">
    <property type="protein sequence ID" value="RHN63869.1"/>
    <property type="gene ID" value="gene26624"/>
</dbReference>
<dbReference type="GO" id="GO:0009506">
    <property type="term" value="C:plasmodesma"/>
    <property type="evidence" value="ECO:0000318"/>
    <property type="project" value="GO_Central"/>
</dbReference>
<evidence type="ECO:0000256" key="2">
    <source>
        <dbReference type="ARBA" id="ARBA00023136"/>
    </source>
</evidence>
<dbReference type="EMBL" id="CM001220">
    <property type="protein sequence ID" value="AES91413.1"/>
    <property type="molecule type" value="Genomic_DNA"/>
</dbReference>
<reference evidence="3 6" key="1">
    <citation type="journal article" date="2011" name="Nature">
        <title>The Medicago genome provides insight into the evolution of rhizobial symbioses.</title>
        <authorList>
            <person name="Young N.D."/>
            <person name="Debelle F."/>
            <person name="Oldroyd G.E."/>
            <person name="Geurts R."/>
            <person name="Cannon S.B."/>
            <person name="Udvardi M.K."/>
            <person name="Benedito V.A."/>
            <person name="Mayer K.F."/>
            <person name="Gouzy J."/>
            <person name="Schoof H."/>
            <person name="Van de Peer Y."/>
            <person name="Proost S."/>
            <person name="Cook D.R."/>
            <person name="Meyers B.C."/>
            <person name="Spannagl M."/>
            <person name="Cheung F."/>
            <person name="De Mita S."/>
            <person name="Krishnakumar V."/>
            <person name="Gundlach H."/>
            <person name="Zhou S."/>
            <person name="Mudge J."/>
            <person name="Bharti A.K."/>
            <person name="Murray J.D."/>
            <person name="Naoumkina M.A."/>
            <person name="Rosen B."/>
            <person name="Silverstein K.A."/>
            <person name="Tang H."/>
            <person name="Rombauts S."/>
            <person name="Zhao P.X."/>
            <person name="Zhou P."/>
            <person name="Barbe V."/>
            <person name="Bardou P."/>
            <person name="Bechner M."/>
            <person name="Bellec A."/>
            <person name="Berger A."/>
            <person name="Berges H."/>
            <person name="Bidwell S."/>
            <person name="Bisseling T."/>
            <person name="Choisne N."/>
            <person name="Couloux A."/>
            <person name="Denny R."/>
            <person name="Deshpande S."/>
            <person name="Dai X."/>
            <person name="Doyle J.J."/>
            <person name="Dudez A.M."/>
            <person name="Farmer A.D."/>
            <person name="Fouteau S."/>
            <person name="Franken C."/>
            <person name="Gibelin C."/>
            <person name="Gish J."/>
            <person name="Goldstein S."/>
            <person name="Gonzalez A.J."/>
            <person name="Green P.J."/>
            <person name="Hallab A."/>
            <person name="Hartog M."/>
            <person name="Hua A."/>
            <person name="Humphray S.J."/>
            <person name="Jeong D.H."/>
            <person name="Jing Y."/>
            <person name="Jocker A."/>
            <person name="Kenton S.M."/>
            <person name="Kim D.J."/>
            <person name="Klee K."/>
            <person name="Lai H."/>
            <person name="Lang C."/>
            <person name="Lin S."/>
            <person name="Macmil S.L."/>
            <person name="Magdelenat G."/>
            <person name="Matthews L."/>
            <person name="McCorrison J."/>
            <person name="Monaghan E.L."/>
            <person name="Mun J.H."/>
            <person name="Najar F.Z."/>
            <person name="Nicholson C."/>
            <person name="Noirot C."/>
            <person name="O'Bleness M."/>
            <person name="Paule C.R."/>
            <person name="Poulain J."/>
            <person name="Prion F."/>
            <person name="Qin B."/>
            <person name="Qu C."/>
            <person name="Retzel E.F."/>
            <person name="Riddle C."/>
            <person name="Sallet E."/>
            <person name="Samain S."/>
            <person name="Samson N."/>
            <person name="Sanders I."/>
            <person name="Saurat O."/>
            <person name="Scarpelli C."/>
            <person name="Schiex T."/>
            <person name="Segurens B."/>
            <person name="Severin A.J."/>
            <person name="Sherrier D.J."/>
            <person name="Shi R."/>
            <person name="Sims S."/>
            <person name="Singer S.R."/>
            <person name="Sinharoy S."/>
            <person name="Sterck L."/>
            <person name="Viollet A."/>
            <person name="Wang B.B."/>
            <person name="Wang K."/>
            <person name="Wang M."/>
            <person name="Wang X."/>
            <person name="Warfsmann J."/>
            <person name="Weissenbach J."/>
            <person name="White D.D."/>
            <person name="White J.D."/>
            <person name="Wiley G.B."/>
            <person name="Wincker P."/>
            <person name="Xing Y."/>
            <person name="Yang L."/>
            <person name="Yao Z."/>
            <person name="Ying F."/>
            <person name="Zhai J."/>
            <person name="Zhou L."/>
            <person name="Zuber A."/>
            <person name="Denarie J."/>
            <person name="Dixon R.A."/>
            <person name="May G.D."/>
            <person name="Schwartz D.C."/>
            <person name="Rogers J."/>
            <person name="Quetier F."/>
            <person name="Town C.D."/>
            <person name="Roe B.A."/>
        </authorList>
    </citation>
    <scope>NUCLEOTIDE SEQUENCE [LARGE SCALE GENOMIC DNA]</scope>
    <source>
        <strain evidence="3">A17</strain>
        <strain evidence="5 6">cv. Jemalong A17</strain>
    </source>
</reference>
<comment type="subcellular location">
    <subcellularLocation>
        <location evidence="1">Membrane</location>
    </subcellularLocation>
</comment>
<evidence type="ECO:0000313" key="5">
    <source>
        <dbReference type="EnsemblPlants" id="AES91413"/>
    </source>
</evidence>
<dbReference type="PANTHER" id="PTHR31415:SF173">
    <property type="entry name" value="PROTEIN, PUTATIVE-RELATED"/>
    <property type="match status" value="1"/>
</dbReference>
<evidence type="ECO:0000313" key="6">
    <source>
        <dbReference type="Proteomes" id="UP000002051"/>
    </source>
</evidence>
<name>G7JU71_MEDTR</name>
<reference evidence="5" key="3">
    <citation type="submission" date="2015-04" db="UniProtKB">
        <authorList>
            <consortium name="EnsemblPlants"/>
        </authorList>
    </citation>
    <scope>IDENTIFICATION</scope>
    <source>
        <strain evidence="5">cv. Jemalong A17</strain>
    </source>
</reference>
<dbReference type="HOGENOM" id="CLU_1322659_0_0_1"/>
<organism evidence="3 6">
    <name type="scientific">Medicago truncatula</name>
    <name type="common">Barrel medic</name>
    <name type="synonym">Medicago tribuloides</name>
    <dbReference type="NCBI Taxonomy" id="3880"/>
    <lineage>
        <taxon>Eukaryota</taxon>
        <taxon>Viridiplantae</taxon>
        <taxon>Streptophyta</taxon>
        <taxon>Embryophyta</taxon>
        <taxon>Tracheophyta</taxon>
        <taxon>Spermatophyta</taxon>
        <taxon>Magnoliopsida</taxon>
        <taxon>eudicotyledons</taxon>
        <taxon>Gunneridae</taxon>
        <taxon>Pentapetalae</taxon>
        <taxon>rosids</taxon>
        <taxon>fabids</taxon>
        <taxon>Fabales</taxon>
        <taxon>Fabaceae</taxon>
        <taxon>Papilionoideae</taxon>
        <taxon>50 kb inversion clade</taxon>
        <taxon>NPAAA clade</taxon>
        <taxon>Hologalegina</taxon>
        <taxon>IRL clade</taxon>
        <taxon>Trifolieae</taxon>
        <taxon>Medicago</taxon>
    </lineage>
</organism>
<dbReference type="GO" id="GO:0098542">
    <property type="term" value="P:defense response to other organism"/>
    <property type="evidence" value="ECO:0007669"/>
    <property type="project" value="InterPro"/>
</dbReference>
<dbReference type="Proteomes" id="UP000265566">
    <property type="component" value="Chromosome 4"/>
</dbReference>
<keyword evidence="2" id="KW-0472">Membrane</keyword>
<gene>
    <name evidence="3" type="ordered locus">MTR_4g113220</name>
    <name evidence="4" type="ORF">MtrunA17_Chr4g0062961</name>
</gene>
<accession>G7JU71</accession>
<protein>
    <recommendedName>
        <fullName evidence="8">Late embryogenesis abundant protein LEA-2 subgroup domain-containing protein</fullName>
    </recommendedName>
</protein>
<dbReference type="PaxDb" id="3880-AES91413"/>
<reference evidence="7" key="4">
    <citation type="journal article" date="2018" name="Nat. Plants">
        <title>Whole-genome landscape of Medicago truncatula symbiotic genes.</title>
        <authorList>
            <person name="Pecrix Y."/>
            <person name="Staton S.E."/>
            <person name="Sallet E."/>
            <person name="Lelandais-Briere C."/>
            <person name="Moreau S."/>
            <person name="Carrere S."/>
            <person name="Blein T."/>
            <person name="Jardinaud M.F."/>
            <person name="Latrasse D."/>
            <person name="Zouine M."/>
            <person name="Zahm M."/>
            <person name="Kreplak J."/>
            <person name="Mayjonade B."/>
            <person name="Satge C."/>
            <person name="Perez M."/>
            <person name="Cauet S."/>
            <person name="Marande W."/>
            <person name="Chantry-Darmon C."/>
            <person name="Lopez-Roques C."/>
            <person name="Bouchez O."/>
            <person name="Berard A."/>
            <person name="Debelle F."/>
            <person name="Munos S."/>
            <person name="Bendahmane A."/>
            <person name="Berges H."/>
            <person name="Niebel A."/>
            <person name="Buitink J."/>
            <person name="Frugier F."/>
            <person name="Benhamed M."/>
            <person name="Crespi M."/>
            <person name="Gouzy J."/>
            <person name="Gamas P."/>
        </authorList>
    </citation>
    <scope>NUCLEOTIDE SEQUENCE [LARGE SCALE GENOMIC DNA]</scope>
    <source>
        <strain evidence="7">cv. Jemalong A17</strain>
    </source>
</reference>
<evidence type="ECO:0000256" key="1">
    <source>
        <dbReference type="ARBA" id="ARBA00004370"/>
    </source>
</evidence>
<dbReference type="AlphaFoldDB" id="G7JU71"/>
<evidence type="ECO:0000313" key="4">
    <source>
        <dbReference type="EMBL" id="RHN63869.1"/>
    </source>
</evidence>
<evidence type="ECO:0008006" key="8">
    <source>
        <dbReference type="Google" id="ProtNLM"/>
    </source>
</evidence>